<comment type="subcellular location">
    <subcellularLocation>
        <location evidence="10">Cell inner membrane</location>
        <topology evidence="10">Multi-pass membrane protein</topology>
    </subcellularLocation>
</comment>
<protein>
    <recommendedName>
        <fullName evidence="10">Glycerol-3-phosphate acyltransferase</fullName>
    </recommendedName>
    <alternativeName>
        <fullName evidence="10">Acyl-PO4 G3P acyltransferase</fullName>
    </alternativeName>
    <alternativeName>
        <fullName evidence="10">Acyl-phosphate--glycerol-3-phosphate acyltransferase</fullName>
    </alternativeName>
    <alternativeName>
        <fullName evidence="10">G3P acyltransferase</fullName>
        <shortName evidence="10">GPAT</shortName>
        <ecNumber evidence="10">2.3.1.275</ecNumber>
    </alternativeName>
    <alternativeName>
        <fullName evidence="10">Lysophosphatidic acid synthase</fullName>
        <shortName evidence="10">LPA synthase</shortName>
    </alternativeName>
</protein>
<dbReference type="OrthoDB" id="9777124at2"/>
<keyword evidence="5 10" id="KW-1133">Transmembrane helix</keyword>
<evidence type="ECO:0000313" key="11">
    <source>
        <dbReference type="EMBL" id="ACB76797.1"/>
    </source>
</evidence>
<dbReference type="UniPathway" id="UPA00085"/>
<keyword evidence="8 10" id="KW-0594">Phospholipid biosynthesis</keyword>
<evidence type="ECO:0000313" key="12">
    <source>
        <dbReference type="Proteomes" id="UP000007013"/>
    </source>
</evidence>
<evidence type="ECO:0000256" key="9">
    <source>
        <dbReference type="ARBA" id="ARBA00023264"/>
    </source>
</evidence>
<dbReference type="KEGG" id="ote:Oter_3520"/>
<dbReference type="PANTHER" id="PTHR30309">
    <property type="entry name" value="INNER MEMBRANE PROTEIN YGIH"/>
    <property type="match status" value="1"/>
</dbReference>
<evidence type="ECO:0000256" key="4">
    <source>
        <dbReference type="ARBA" id="ARBA00022692"/>
    </source>
</evidence>
<comment type="function">
    <text evidence="10">Catalyzes the transfer of an acyl group from acyl-phosphate (acyl-PO(4)) to glycerol-3-phosphate (G3P) to form lysophosphatidic acid (LPA). This enzyme utilizes acyl-phosphate as fatty acyl donor, but not acyl-CoA or acyl-ACP.</text>
</comment>
<dbReference type="AlphaFoldDB" id="B1ZVD0"/>
<evidence type="ECO:0000256" key="3">
    <source>
        <dbReference type="ARBA" id="ARBA00022679"/>
    </source>
</evidence>
<dbReference type="Proteomes" id="UP000007013">
    <property type="component" value="Chromosome"/>
</dbReference>
<organism evidence="11 12">
    <name type="scientific">Opitutus terrae (strain DSM 11246 / JCM 15787 / PB90-1)</name>
    <dbReference type="NCBI Taxonomy" id="452637"/>
    <lineage>
        <taxon>Bacteria</taxon>
        <taxon>Pseudomonadati</taxon>
        <taxon>Verrucomicrobiota</taxon>
        <taxon>Opitutia</taxon>
        <taxon>Opitutales</taxon>
        <taxon>Opitutaceae</taxon>
        <taxon>Opitutus</taxon>
    </lineage>
</organism>
<keyword evidence="12" id="KW-1185">Reference proteome</keyword>
<name>B1ZVD0_OPITP</name>
<dbReference type="STRING" id="452637.Oter_3520"/>
<keyword evidence="3 10" id="KW-0808">Transferase</keyword>
<dbReference type="GO" id="GO:0043772">
    <property type="term" value="F:acyl-phosphate glycerol-3-phosphate acyltransferase activity"/>
    <property type="evidence" value="ECO:0007669"/>
    <property type="project" value="UniProtKB-UniRule"/>
</dbReference>
<evidence type="ECO:0000256" key="10">
    <source>
        <dbReference type="HAMAP-Rule" id="MF_01043"/>
    </source>
</evidence>
<evidence type="ECO:0000256" key="5">
    <source>
        <dbReference type="ARBA" id="ARBA00022989"/>
    </source>
</evidence>
<comment type="similarity">
    <text evidence="10">Belongs to the PlsY family.</text>
</comment>
<feature type="transmembrane region" description="Helical" evidence="10">
    <location>
        <begin position="136"/>
        <end position="158"/>
    </location>
</feature>
<dbReference type="EC" id="2.3.1.275" evidence="10"/>
<keyword evidence="2 10" id="KW-0444">Lipid biosynthesis</keyword>
<dbReference type="NCBIfam" id="TIGR00023">
    <property type="entry name" value="glycerol-3-phosphate 1-O-acyltransferase PlsY"/>
    <property type="match status" value="1"/>
</dbReference>
<evidence type="ECO:0000256" key="6">
    <source>
        <dbReference type="ARBA" id="ARBA00023098"/>
    </source>
</evidence>
<dbReference type="Pfam" id="PF02660">
    <property type="entry name" value="G3P_acyltransf"/>
    <property type="match status" value="1"/>
</dbReference>
<evidence type="ECO:0000256" key="8">
    <source>
        <dbReference type="ARBA" id="ARBA00023209"/>
    </source>
</evidence>
<keyword evidence="6 10" id="KW-0443">Lipid metabolism</keyword>
<sequence>MLLPLLIALILGYLLGSLPFGYLVARSHGVNIFEVGSKNPGATNVRRVLGPRPGTLVFALDALKGAAASWWALLSHTDVSVTFALDETSLAASGTVAGSAWTQLGVAGLIGALLGHGFSCFTRFRGGKGVATSAGGILILMPGATVIAALAWVTVFYATRYVSLASIVAALALVAAAFLLTLPGLLLGLSIVIAAFVVIRHRTNIGRLLNGTENKSGKKSPPARS</sequence>
<accession>B1ZVD0</accession>
<feature type="transmembrane region" description="Helical" evidence="10">
    <location>
        <begin position="94"/>
        <end position="115"/>
    </location>
</feature>
<evidence type="ECO:0000256" key="2">
    <source>
        <dbReference type="ARBA" id="ARBA00022516"/>
    </source>
</evidence>
<proteinExistence type="inferred from homology"/>
<dbReference type="PANTHER" id="PTHR30309:SF0">
    <property type="entry name" value="GLYCEROL-3-PHOSPHATE ACYLTRANSFERASE-RELATED"/>
    <property type="match status" value="1"/>
</dbReference>
<dbReference type="HAMAP" id="MF_01043">
    <property type="entry name" value="PlsY"/>
    <property type="match status" value="1"/>
</dbReference>
<dbReference type="eggNOG" id="COG0344">
    <property type="taxonomic scope" value="Bacteria"/>
</dbReference>
<dbReference type="EMBL" id="CP001032">
    <property type="protein sequence ID" value="ACB76797.1"/>
    <property type="molecule type" value="Genomic_DNA"/>
</dbReference>
<reference evidence="11 12" key="1">
    <citation type="journal article" date="2011" name="J. Bacteriol.">
        <title>Genome sequence of the verrucomicrobium Opitutus terrae PB90-1, an abundant inhabitant of rice paddy soil ecosystems.</title>
        <authorList>
            <person name="van Passel M.W."/>
            <person name="Kant R."/>
            <person name="Palva A."/>
            <person name="Copeland A."/>
            <person name="Lucas S."/>
            <person name="Lapidus A."/>
            <person name="Glavina del Rio T."/>
            <person name="Pitluck S."/>
            <person name="Goltsman E."/>
            <person name="Clum A."/>
            <person name="Sun H."/>
            <person name="Schmutz J."/>
            <person name="Larimer F.W."/>
            <person name="Land M.L."/>
            <person name="Hauser L."/>
            <person name="Kyrpides N."/>
            <person name="Mikhailova N."/>
            <person name="Richardson P.P."/>
            <person name="Janssen P.H."/>
            <person name="de Vos W.M."/>
            <person name="Smidt H."/>
        </authorList>
    </citation>
    <scope>NUCLEOTIDE SEQUENCE [LARGE SCALE GENOMIC DNA]</scope>
    <source>
        <strain evidence="12">DSM 11246 / JCM 15787 / PB90-1</strain>
    </source>
</reference>
<keyword evidence="9 10" id="KW-1208">Phospholipid metabolism</keyword>
<keyword evidence="1 10" id="KW-1003">Cell membrane</keyword>
<dbReference type="InterPro" id="IPR003811">
    <property type="entry name" value="G3P_acylTferase_PlsY"/>
</dbReference>
<comment type="catalytic activity">
    <reaction evidence="10">
        <text>an acyl phosphate + sn-glycerol 3-phosphate = a 1-acyl-sn-glycero-3-phosphate + phosphate</text>
        <dbReference type="Rhea" id="RHEA:34075"/>
        <dbReference type="ChEBI" id="CHEBI:43474"/>
        <dbReference type="ChEBI" id="CHEBI:57597"/>
        <dbReference type="ChEBI" id="CHEBI:57970"/>
        <dbReference type="ChEBI" id="CHEBI:59918"/>
        <dbReference type="EC" id="2.3.1.275"/>
    </reaction>
</comment>
<dbReference type="GO" id="GO:0008654">
    <property type="term" value="P:phospholipid biosynthetic process"/>
    <property type="evidence" value="ECO:0007669"/>
    <property type="project" value="UniProtKB-UniRule"/>
</dbReference>
<keyword evidence="10" id="KW-0997">Cell inner membrane</keyword>
<keyword evidence="4 10" id="KW-0812">Transmembrane</keyword>
<dbReference type="SMART" id="SM01207">
    <property type="entry name" value="G3P_acyltransf"/>
    <property type="match status" value="1"/>
</dbReference>
<evidence type="ECO:0000256" key="1">
    <source>
        <dbReference type="ARBA" id="ARBA00022475"/>
    </source>
</evidence>
<dbReference type="RefSeq" id="WP_012376326.1">
    <property type="nucleotide sequence ID" value="NC_010571.1"/>
</dbReference>
<comment type="subunit">
    <text evidence="10">Probably interacts with PlsX.</text>
</comment>
<comment type="pathway">
    <text evidence="10">Lipid metabolism; phospholipid metabolism.</text>
</comment>
<keyword evidence="7 10" id="KW-0472">Membrane</keyword>
<gene>
    <name evidence="10" type="primary">plsY</name>
    <name evidence="11" type="ordered locus">Oter_3520</name>
</gene>
<feature type="transmembrane region" description="Helical" evidence="10">
    <location>
        <begin position="164"/>
        <end position="197"/>
    </location>
</feature>
<evidence type="ECO:0000256" key="7">
    <source>
        <dbReference type="ARBA" id="ARBA00023136"/>
    </source>
</evidence>
<dbReference type="GO" id="GO:0005886">
    <property type="term" value="C:plasma membrane"/>
    <property type="evidence" value="ECO:0007669"/>
    <property type="project" value="UniProtKB-SubCell"/>
</dbReference>
<dbReference type="HOGENOM" id="CLU_081254_3_0_0"/>
<feature type="transmembrane region" description="Helical" evidence="10">
    <location>
        <begin position="6"/>
        <end position="25"/>
    </location>
</feature>